<feature type="domain" description="Cyclic nucleotide-binding" evidence="1">
    <location>
        <begin position="180"/>
        <end position="282"/>
    </location>
</feature>
<dbReference type="InterPro" id="IPR016181">
    <property type="entry name" value="Acyl_CoA_acyltransferase"/>
</dbReference>
<organism evidence="3 4">
    <name type="scientific">Sulfidibacter corallicola</name>
    <dbReference type="NCBI Taxonomy" id="2818388"/>
    <lineage>
        <taxon>Bacteria</taxon>
        <taxon>Pseudomonadati</taxon>
        <taxon>Acidobacteriota</taxon>
        <taxon>Holophagae</taxon>
        <taxon>Acanthopleuribacterales</taxon>
        <taxon>Acanthopleuribacteraceae</taxon>
        <taxon>Sulfidibacter</taxon>
    </lineage>
</organism>
<dbReference type="SUPFAM" id="SSF55729">
    <property type="entry name" value="Acyl-CoA N-acyltransferases (Nat)"/>
    <property type="match status" value="1"/>
</dbReference>
<keyword evidence="4" id="KW-1185">Reference proteome</keyword>
<dbReference type="InterPro" id="IPR054597">
    <property type="entry name" value="FeeM_cat"/>
</dbReference>
<evidence type="ECO:0000313" key="3">
    <source>
        <dbReference type="EMBL" id="QTD51597.1"/>
    </source>
</evidence>
<dbReference type="InterPro" id="IPR018490">
    <property type="entry name" value="cNMP-bd_dom_sf"/>
</dbReference>
<dbReference type="PROSITE" id="PS51186">
    <property type="entry name" value="GNAT"/>
    <property type="match status" value="1"/>
</dbReference>
<dbReference type="InterPro" id="IPR014710">
    <property type="entry name" value="RmlC-like_jellyroll"/>
</dbReference>
<dbReference type="Proteomes" id="UP000663929">
    <property type="component" value="Chromosome"/>
</dbReference>
<dbReference type="InterPro" id="IPR018488">
    <property type="entry name" value="cNMP-bd_CS"/>
</dbReference>
<sequence length="311" mass="35472">MSFRIKLCTDTEDLDDLFRLRHRVFVDQEKLMPPTPDGRLFNRFDVFPNTVNLVAVSEGTVVGGVRLTRGNDAGNPAKEFFDFGNMYRDTPNGALLYCSMLCVEPQYRKKRELTNNLLRMVTYYAFRHGIERVLAPVRPTLVKRLKTIGFREAAETFTHVESGLIVVPMALDMREINPHYLDFAKTHNIQQYVENYERAFYTADEAIVREGDTGEEAFYIVEGEADVIRACNRTGDSRLVGQLKTGDLFGEVALIVGQRRSATVVARSNIDLMVINRDAFHRQVLDNPNHLFSLLKVVGHRLNQTLSQIHS</sequence>
<dbReference type="CDD" id="cd00038">
    <property type="entry name" value="CAP_ED"/>
    <property type="match status" value="1"/>
</dbReference>
<dbReference type="GO" id="GO:0005952">
    <property type="term" value="C:cAMP-dependent protein kinase complex"/>
    <property type="evidence" value="ECO:0007669"/>
    <property type="project" value="InterPro"/>
</dbReference>
<dbReference type="AlphaFoldDB" id="A0A8A4TQ93"/>
<dbReference type="SUPFAM" id="SSF51206">
    <property type="entry name" value="cAMP-binding domain-like"/>
    <property type="match status" value="1"/>
</dbReference>
<dbReference type="PANTHER" id="PTHR11635">
    <property type="entry name" value="CAMP-DEPENDENT PROTEIN KINASE REGULATORY CHAIN"/>
    <property type="match status" value="1"/>
</dbReference>
<evidence type="ECO:0000259" key="2">
    <source>
        <dbReference type="PROSITE" id="PS51186"/>
    </source>
</evidence>
<dbReference type="GO" id="GO:0016747">
    <property type="term" value="F:acyltransferase activity, transferring groups other than amino-acyl groups"/>
    <property type="evidence" value="ECO:0007669"/>
    <property type="project" value="InterPro"/>
</dbReference>
<accession>A0A8A4TQ93</accession>
<dbReference type="KEGG" id="scor:J3U87_03930"/>
<dbReference type="GO" id="GO:0005829">
    <property type="term" value="C:cytosol"/>
    <property type="evidence" value="ECO:0007669"/>
    <property type="project" value="TreeGrafter"/>
</dbReference>
<evidence type="ECO:0000259" key="1">
    <source>
        <dbReference type="PROSITE" id="PS50042"/>
    </source>
</evidence>
<dbReference type="PANTHER" id="PTHR11635:SF152">
    <property type="entry name" value="CAMP-DEPENDENT PROTEIN KINASE TYPE I REGULATORY SUBUNIT-RELATED"/>
    <property type="match status" value="1"/>
</dbReference>
<dbReference type="PROSITE" id="PS50042">
    <property type="entry name" value="CNMP_BINDING_3"/>
    <property type="match status" value="1"/>
</dbReference>
<dbReference type="Pfam" id="PF21926">
    <property type="entry name" value="FeeM"/>
    <property type="match status" value="1"/>
</dbReference>
<protein>
    <submittedName>
        <fullName evidence="3">Cyclic nucleotide-binding domain-containing protein</fullName>
    </submittedName>
</protein>
<dbReference type="PROSITE" id="PS00889">
    <property type="entry name" value="CNMP_BINDING_2"/>
    <property type="match status" value="1"/>
</dbReference>
<dbReference type="RefSeq" id="WP_237381725.1">
    <property type="nucleotide sequence ID" value="NZ_CP071793.1"/>
</dbReference>
<dbReference type="PRINTS" id="PR00103">
    <property type="entry name" value="CAMPKINASE"/>
</dbReference>
<dbReference type="InterPro" id="IPR000595">
    <property type="entry name" value="cNMP-bd_dom"/>
</dbReference>
<name>A0A8A4TQ93_SULCO</name>
<dbReference type="InterPro" id="IPR000182">
    <property type="entry name" value="GNAT_dom"/>
</dbReference>
<gene>
    <name evidence="3" type="ORF">J3U87_03930</name>
</gene>
<evidence type="ECO:0000313" key="4">
    <source>
        <dbReference type="Proteomes" id="UP000663929"/>
    </source>
</evidence>
<proteinExistence type="predicted"/>
<dbReference type="InterPro" id="IPR050503">
    <property type="entry name" value="cAMP-dep_PK_reg_su-like"/>
</dbReference>
<dbReference type="EMBL" id="CP071793">
    <property type="protein sequence ID" value="QTD51597.1"/>
    <property type="molecule type" value="Genomic_DNA"/>
</dbReference>
<dbReference type="SMART" id="SM00100">
    <property type="entry name" value="cNMP"/>
    <property type="match status" value="1"/>
</dbReference>
<dbReference type="Gene3D" id="3.40.630.30">
    <property type="match status" value="1"/>
</dbReference>
<reference evidence="3" key="1">
    <citation type="submission" date="2021-03" db="EMBL/GenBank/DDBJ databases">
        <title>Acanthopleuribacteraceae sp. M133.</title>
        <authorList>
            <person name="Wang G."/>
        </authorList>
    </citation>
    <scope>NUCLEOTIDE SEQUENCE</scope>
    <source>
        <strain evidence="3">M133</strain>
    </source>
</reference>
<dbReference type="Pfam" id="PF00027">
    <property type="entry name" value="cNMP_binding"/>
    <property type="match status" value="1"/>
</dbReference>
<feature type="domain" description="N-acetyltransferase" evidence="2">
    <location>
        <begin position="3"/>
        <end position="174"/>
    </location>
</feature>
<dbReference type="Gene3D" id="2.60.120.10">
    <property type="entry name" value="Jelly Rolls"/>
    <property type="match status" value="1"/>
</dbReference>